<accession>A0ABS1JXT6</accession>
<dbReference type="EMBL" id="JAERRC010000002">
    <property type="protein sequence ID" value="MBL0704003.1"/>
    <property type="molecule type" value="Genomic_DNA"/>
</dbReference>
<reference evidence="1 2" key="1">
    <citation type="submission" date="2021-01" db="EMBL/GenBank/DDBJ databases">
        <title>Genome public.</title>
        <authorList>
            <person name="Liu C."/>
            <person name="Sun Q."/>
        </authorList>
    </citation>
    <scope>NUCLEOTIDE SEQUENCE [LARGE SCALE GENOMIC DNA]</scope>
    <source>
        <strain evidence="1 2">JC656</strain>
    </source>
</reference>
<organism evidence="1 2">
    <name type="scientific">Sinomonas cellulolyticus</name>
    <dbReference type="NCBI Taxonomy" id="2801916"/>
    <lineage>
        <taxon>Bacteria</taxon>
        <taxon>Bacillati</taxon>
        <taxon>Actinomycetota</taxon>
        <taxon>Actinomycetes</taxon>
        <taxon>Micrococcales</taxon>
        <taxon>Micrococcaceae</taxon>
        <taxon>Sinomonas</taxon>
    </lineage>
</organism>
<evidence type="ECO:0000313" key="1">
    <source>
        <dbReference type="EMBL" id="MBL0704003.1"/>
    </source>
</evidence>
<name>A0ABS1JXT6_9MICC</name>
<gene>
    <name evidence="1" type="ORF">JJE72_00605</name>
</gene>
<evidence type="ECO:0000313" key="2">
    <source>
        <dbReference type="Proteomes" id="UP000639051"/>
    </source>
</evidence>
<protein>
    <submittedName>
        <fullName evidence="1">Uncharacterized protein</fullName>
    </submittedName>
</protein>
<dbReference type="Proteomes" id="UP000639051">
    <property type="component" value="Unassembled WGS sequence"/>
</dbReference>
<sequence length="81" mass="8483">MEAFVPEVQLPTELGQRVPLAAPCRYCGAWSIFVELRLEARPVGSFSLAGAMPKASASTWPYAVCDACGHGSRGEVAGEAG</sequence>
<comment type="caution">
    <text evidence="1">The sequence shown here is derived from an EMBL/GenBank/DDBJ whole genome shotgun (WGS) entry which is preliminary data.</text>
</comment>
<dbReference type="RefSeq" id="WP_189695134.1">
    <property type="nucleotide sequence ID" value="NZ_BNCM01000017.1"/>
</dbReference>
<proteinExistence type="predicted"/>
<keyword evidence="2" id="KW-1185">Reference proteome</keyword>